<dbReference type="RefSeq" id="WP_011775452.1">
    <property type="nucleotide sequence ID" value="NC_008711.1"/>
</dbReference>
<dbReference type="STRING" id="290340.AAur_2800"/>
<protein>
    <submittedName>
        <fullName evidence="2">GDSL-like Lipase/Acylhydrolase domain protein</fullName>
    </submittedName>
</protein>
<dbReference type="EMBL" id="CP000474">
    <property type="protein sequence ID" value="ABM06835.1"/>
    <property type="molecule type" value="Genomic_DNA"/>
</dbReference>
<feature type="domain" description="SGNH hydrolase-type esterase" evidence="1">
    <location>
        <begin position="140"/>
        <end position="295"/>
    </location>
</feature>
<dbReference type="InterPro" id="IPR036514">
    <property type="entry name" value="SGNH_hydro_sf"/>
</dbReference>
<dbReference type="SUPFAM" id="SSF52266">
    <property type="entry name" value="SGNH hydrolase"/>
    <property type="match status" value="1"/>
</dbReference>
<dbReference type="InterPro" id="IPR013830">
    <property type="entry name" value="SGNH_hydro"/>
</dbReference>
<evidence type="ECO:0000313" key="2">
    <source>
        <dbReference type="EMBL" id="ABM06835.1"/>
    </source>
</evidence>
<dbReference type="Pfam" id="PF13472">
    <property type="entry name" value="Lipase_GDSL_2"/>
    <property type="match status" value="1"/>
</dbReference>
<evidence type="ECO:0000313" key="3">
    <source>
        <dbReference type="Proteomes" id="UP000000637"/>
    </source>
</evidence>
<dbReference type="OrthoDB" id="8215557at2"/>
<accession>A1R8E9</accession>
<name>A1R8E9_PAEAT</name>
<gene>
    <name evidence="2" type="ordered locus">AAur_2800</name>
</gene>
<dbReference type="Gene3D" id="3.40.50.1110">
    <property type="entry name" value="SGNH hydrolase"/>
    <property type="match status" value="1"/>
</dbReference>
<dbReference type="Proteomes" id="UP000000637">
    <property type="component" value="Chromosome"/>
</dbReference>
<dbReference type="HOGENOM" id="CLU_079553_0_0_11"/>
<dbReference type="AlphaFoldDB" id="A1R8E9"/>
<proteinExistence type="predicted"/>
<dbReference type="CDD" id="cd00229">
    <property type="entry name" value="SGNH_hydrolase"/>
    <property type="match status" value="1"/>
</dbReference>
<keyword evidence="3" id="KW-1185">Reference proteome</keyword>
<dbReference type="eggNOG" id="COG2755">
    <property type="taxonomic scope" value="Bacteria"/>
</dbReference>
<reference evidence="2 3" key="1">
    <citation type="journal article" date="2006" name="PLoS Genet.">
        <title>Secrets of soil survival revealed by the genome sequence of Arthrobacter aurescens TC1.</title>
        <authorList>
            <person name="Mongodin E.F."/>
            <person name="Shapir N."/>
            <person name="Daugherty S.C."/>
            <person name="DeBoy R.T."/>
            <person name="Emerson J.B."/>
            <person name="Shvartzbeyn A."/>
            <person name="Radune D."/>
            <person name="Vamathevan J."/>
            <person name="Riggs F."/>
            <person name="Grinberg V."/>
            <person name="Khouri H."/>
            <person name="Wackett L.P."/>
            <person name="Nelson K.E."/>
            <person name="Sadowsky M.J."/>
        </authorList>
    </citation>
    <scope>NUCLEOTIDE SEQUENCE [LARGE SCALE GENOMIC DNA]</scope>
    <source>
        <strain evidence="2 3">TC1</strain>
    </source>
</reference>
<sequence>MLQCGAAHTFELLRKRKSRCWIFHAPCTMMGCRTSAMWRTTMRNAPAVFRLLAPLIAIGVLSVGCGPSPAPISAPSGSTAPGPAQTSAADKPLRIAPAPSSLNLPVGSLYKNPANNRSEVVLADVRHTAVLIGDSQSMPKDSWPQQGIAAMGYKLHVVGMGGTGYVASNGKTGNYIDALQRGDWVLPFGDPPLIVIQGGGNDATQRATDAQITSNAERLLAALKKRYPGTTLAMIGTLARGVSNGGGRRTEIDALLGRIAAKHGLPFVSAGDWLTRYNAIGDLQDGVHLKPAGHAKLGAALAHEFTALGLTARRDSAASAPESAPESAPAQ</sequence>
<dbReference type="KEGG" id="aau:AAur_2800"/>
<organism evidence="2 3">
    <name type="scientific">Paenarthrobacter aurescens (strain TC1)</name>
    <dbReference type="NCBI Taxonomy" id="290340"/>
    <lineage>
        <taxon>Bacteria</taxon>
        <taxon>Bacillati</taxon>
        <taxon>Actinomycetota</taxon>
        <taxon>Actinomycetes</taxon>
        <taxon>Micrococcales</taxon>
        <taxon>Micrococcaceae</taxon>
        <taxon>Paenarthrobacter</taxon>
    </lineage>
</organism>
<evidence type="ECO:0000259" key="1">
    <source>
        <dbReference type="Pfam" id="PF13472"/>
    </source>
</evidence>
<dbReference type="GO" id="GO:0016787">
    <property type="term" value="F:hydrolase activity"/>
    <property type="evidence" value="ECO:0007669"/>
    <property type="project" value="UniProtKB-KW"/>
</dbReference>